<dbReference type="CDD" id="cd00609">
    <property type="entry name" value="AAT_like"/>
    <property type="match status" value="1"/>
</dbReference>
<dbReference type="PANTHER" id="PTHR43795:SF39">
    <property type="entry name" value="AMINOTRANSFERASE CLASS I_CLASSII DOMAIN-CONTAINING PROTEIN"/>
    <property type="match status" value="1"/>
</dbReference>
<dbReference type="GO" id="GO:0006520">
    <property type="term" value="P:amino acid metabolic process"/>
    <property type="evidence" value="ECO:0007669"/>
    <property type="project" value="TreeGrafter"/>
</dbReference>
<dbReference type="GO" id="GO:0008483">
    <property type="term" value="F:transaminase activity"/>
    <property type="evidence" value="ECO:0007669"/>
    <property type="project" value="TreeGrafter"/>
</dbReference>
<keyword evidence="1" id="KW-0663">Pyridoxal phosphate</keyword>
<dbReference type="Pfam" id="PF00155">
    <property type="entry name" value="Aminotran_1_2"/>
    <property type="match status" value="2"/>
</dbReference>
<reference evidence="3" key="1">
    <citation type="submission" date="2018-01" db="EMBL/GenBank/DDBJ databases">
        <authorList>
            <person name="Mao J.F."/>
        </authorList>
    </citation>
    <scope>NUCLEOTIDE SEQUENCE</scope>
    <source>
        <strain evidence="3">Huo1</strain>
        <tissue evidence="3">Leaf</tissue>
    </source>
</reference>
<protein>
    <recommendedName>
        <fullName evidence="2">Aminotransferase class I/classII large domain-containing protein</fullName>
    </recommendedName>
</protein>
<comment type="caution">
    <text evidence="3">The sequence shown here is derived from an EMBL/GenBank/DDBJ whole genome shotgun (WGS) entry which is preliminary data.</text>
</comment>
<dbReference type="InterPro" id="IPR015422">
    <property type="entry name" value="PyrdxlP-dep_Trfase_small"/>
</dbReference>
<evidence type="ECO:0000313" key="3">
    <source>
        <dbReference type="EMBL" id="KAG6424094.1"/>
    </source>
</evidence>
<gene>
    <name evidence="3" type="ORF">SASPL_114506</name>
</gene>
<dbReference type="Gene3D" id="3.40.640.10">
    <property type="entry name" value="Type I PLP-dependent aspartate aminotransferase-like (Major domain)"/>
    <property type="match status" value="1"/>
</dbReference>
<dbReference type="SUPFAM" id="SSF53383">
    <property type="entry name" value="PLP-dependent transferases"/>
    <property type="match status" value="1"/>
</dbReference>
<dbReference type="InterPro" id="IPR050478">
    <property type="entry name" value="Ethylene_sulfur-biosynth"/>
</dbReference>
<organism evidence="3">
    <name type="scientific">Salvia splendens</name>
    <name type="common">Scarlet sage</name>
    <dbReference type="NCBI Taxonomy" id="180675"/>
    <lineage>
        <taxon>Eukaryota</taxon>
        <taxon>Viridiplantae</taxon>
        <taxon>Streptophyta</taxon>
        <taxon>Embryophyta</taxon>
        <taxon>Tracheophyta</taxon>
        <taxon>Spermatophyta</taxon>
        <taxon>Magnoliopsida</taxon>
        <taxon>eudicotyledons</taxon>
        <taxon>Gunneridae</taxon>
        <taxon>Pentapetalae</taxon>
        <taxon>asterids</taxon>
        <taxon>lamiids</taxon>
        <taxon>Lamiales</taxon>
        <taxon>Lamiaceae</taxon>
        <taxon>Nepetoideae</taxon>
        <taxon>Mentheae</taxon>
        <taxon>Salviinae</taxon>
        <taxon>Salvia</taxon>
        <taxon>Salvia subgen. Calosphace</taxon>
        <taxon>core Calosphace</taxon>
    </lineage>
</organism>
<dbReference type="Gene3D" id="3.90.1150.10">
    <property type="entry name" value="Aspartate Aminotransferase, domain 1"/>
    <property type="match status" value="1"/>
</dbReference>
<feature type="domain" description="Aminotransferase class I/classII large" evidence="2">
    <location>
        <begin position="235"/>
        <end position="344"/>
    </location>
</feature>
<dbReference type="InterPro" id="IPR004839">
    <property type="entry name" value="Aminotransferase_I/II_large"/>
</dbReference>
<feature type="domain" description="Aminotransferase class I/classII large" evidence="2">
    <location>
        <begin position="97"/>
        <end position="234"/>
    </location>
</feature>
<name>A0A8X9A238_SALSN</name>
<dbReference type="Proteomes" id="UP000298416">
    <property type="component" value="Unassembled WGS sequence"/>
</dbReference>
<dbReference type="EMBL" id="PNBA02000005">
    <property type="protein sequence ID" value="KAG6424094.1"/>
    <property type="molecule type" value="Genomic_DNA"/>
</dbReference>
<evidence type="ECO:0000256" key="1">
    <source>
        <dbReference type="ARBA" id="ARBA00022898"/>
    </source>
</evidence>
<evidence type="ECO:0000313" key="4">
    <source>
        <dbReference type="Proteomes" id="UP000298416"/>
    </source>
</evidence>
<dbReference type="PRINTS" id="PR00753">
    <property type="entry name" value="ACCSYNTHASE"/>
</dbReference>
<dbReference type="PANTHER" id="PTHR43795">
    <property type="entry name" value="BIFUNCTIONAL ASPARTATE AMINOTRANSFERASE AND GLUTAMATE/ASPARTATE-PREPHENATE AMINOTRANSFERASE-RELATED"/>
    <property type="match status" value="1"/>
</dbReference>
<dbReference type="InterPro" id="IPR015424">
    <property type="entry name" value="PyrdxlP-dep_Trfase"/>
</dbReference>
<proteinExistence type="predicted"/>
<dbReference type="GO" id="GO:0030170">
    <property type="term" value="F:pyridoxal phosphate binding"/>
    <property type="evidence" value="ECO:0007669"/>
    <property type="project" value="InterPro"/>
</dbReference>
<reference evidence="3" key="2">
    <citation type="submission" date="2020-08" db="EMBL/GenBank/DDBJ databases">
        <title>Plant Genome Project.</title>
        <authorList>
            <person name="Zhang R.-G."/>
        </authorList>
    </citation>
    <scope>NUCLEOTIDE SEQUENCE</scope>
    <source>
        <strain evidence="3">Huo1</strain>
        <tissue evidence="3">Leaf</tissue>
    </source>
</reference>
<dbReference type="InterPro" id="IPR015421">
    <property type="entry name" value="PyrdxlP-dep_Trfase_major"/>
</dbReference>
<sequence length="356" mass="39797">MAIEIEIEQKSSVSLSKVAMSKLMAKIRRISPAGKPTTKTLITKHATPPSLVIQMGLAENQNNTWRKIQTVAVAAAALALERTHCFKIITACCVSERGGRAKFNPERVVITAGATAANELLTFIIAHPGDALLVPTPYYPGFDRDLRWRTGVKIVPVHCHSSNNFKITAASLDAAYEEAAANNIRVRGLLITNPSNPLGATIKRAALDQILDFAARRNIHLISDEIYSGSAFSPNEFTQQLLATMLSDVEFTRNNIETNRKRLKKRYDMIVDGLGEIGIEYLNGNAGLSFLKEESKEEELELWKLILHEVKFNISPGFSCRCSDPDWFRVCFANMTEQTLQISLTRMREFMERRRA</sequence>
<dbReference type="AlphaFoldDB" id="A0A8X9A238"/>
<evidence type="ECO:0000259" key="2">
    <source>
        <dbReference type="Pfam" id="PF00155"/>
    </source>
</evidence>
<accession>A0A8X9A238</accession>
<keyword evidence="4" id="KW-1185">Reference proteome</keyword>